<comment type="caution">
    <text evidence="1">The sequence shown here is derived from an EMBL/GenBank/DDBJ whole genome shotgun (WGS) entry which is preliminary data.</text>
</comment>
<sequence>MAWIDYRKAYDMVPHSWIVECMSMFKIAADVRTFVEGSMENWKTELTSSGESLGNVNIRRGIFQGDSLSPLIFVMCMIPLSLILRKEKVGYEFPGKELKINHLLFMDDLKMFGKNKQQIDSLVKTVNIVSKGIGMEFGIKKCGMLVMKRGKIVECNGIQLPDEETIKSVEEDGYNFLGILELDKIMEGEMKRKFVKEYGRRLRLVLKSKLNGRNKIMSMNTWAVALLRYGAGVLNWTKDEIAAMDRKTRKLMTLYGALHPRSDIHRLYLLREKGGRVAKTGVIETERCETKENFKKKAVEELEKAWIDKKMYGQYNRDLGKEVDRKNTWWWLKKGDLKPETEALLCAAQEQALRTNYVKFHIDRTVESPLCRLCGEKGEHITHLISECKKLAQKEYKRRHDNVARIVHWKLCGLYQLEKAENVVLKKEKECKIIDIAVPWDCRIDIKETEKVEKIHNMISLSISVKVQQKIDEKIGVVYSNYVKVFTSWKPYTMILQFVFLSGDVIFQRYLDQTCY</sequence>
<dbReference type="Proteomes" id="UP001152795">
    <property type="component" value="Unassembled WGS sequence"/>
</dbReference>
<dbReference type="Pfam" id="PF00078">
    <property type="entry name" value="RVT_1"/>
    <property type="match status" value="1"/>
</dbReference>
<reference evidence="1" key="1">
    <citation type="submission" date="2020-04" db="EMBL/GenBank/DDBJ databases">
        <authorList>
            <person name="Alioto T."/>
            <person name="Alioto T."/>
            <person name="Gomez Garrido J."/>
        </authorList>
    </citation>
    <scope>NUCLEOTIDE SEQUENCE</scope>
    <source>
        <strain evidence="1">A484AB</strain>
    </source>
</reference>
<dbReference type="AlphaFoldDB" id="A0A7D9EWW8"/>
<evidence type="ECO:0000313" key="1">
    <source>
        <dbReference type="EMBL" id="CAB4018161.1"/>
    </source>
</evidence>
<dbReference type="InterPro" id="IPR000477">
    <property type="entry name" value="RT_dom"/>
</dbReference>
<name>A0A7D9EWW8_PARCT</name>
<proteinExistence type="predicted"/>
<feature type="non-terminal residue" evidence="1">
    <location>
        <position position="516"/>
    </location>
</feature>
<dbReference type="PROSITE" id="PS50878">
    <property type="entry name" value="RT_POL"/>
    <property type="match status" value="1"/>
</dbReference>
<dbReference type="OrthoDB" id="2194416at2759"/>
<dbReference type="PANTHER" id="PTHR35450:SF2">
    <property type="entry name" value="REVERSE TRANSCRIPTASE DOMAIN-CONTAINING PROTEIN"/>
    <property type="match status" value="1"/>
</dbReference>
<protein>
    <submittedName>
        <fullName evidence="1">Uncharacterized protein</fullName>
    </submittedName>
</protein>
<gene>
    <name evidence="1" type="ORF">PACLA_8A040724</name>
</gene>
<organism evidence="1 2">
    <name type="scientific">Paramuricea clavata</name>
    <name type="common">Red gorgonian</name>
    <name type="synonym">Violescent sea-whip</name>
    <dbReference type="NCBI Taxonomy" id="317549"/>
    <lineage>
        <taxon>Eukaryota</taxon>
        <taxon>Metazoa</taxon>
        <taxon>Cnidaria</taxon>
        <taxon>Anthozoa</taxon>
        <taxon>Octocorallia</taxon>
        <taxon>Malacalcyonacea</taxon>
        <taxon>Plexauridae</taxon>
        <taxon>Paramuricea</taxon>
    </lineage>
</organism>
<keyword evidence="2" id="KW-1185">Reference proteome</keyword>
<dbReference type="PANTHER" id="PTHR35450">
    <property type="entry name" value="REVERSE TRANSCRIPTASE DOMAIN-CONTAINING PROTEIN"/>
    <property type="match status" value="1"/>
</dbReference>
<accession>A0A7D9EWW8</accession>
<dbReference type="EMBL" id="CACRXK020009880">
    <property type="protein sequence ID" value="CAB4018161.1"/>
    <property type="molecule type" value="Genomic_DNA"/>
</dbReference>
<evidence type="ECO:0000313" key="2">
    <source>
        <dbReference type="Proteomes" id="UP001152795"/>
    </source>
</evidence>